<feature type="domain" description="RNA polymerase sigma factor 70 region 4 type 2" evidence="6">
    <location>
        <begin position="146"/>
        <end position="197"/>
    </location>
</feature>
<evidence type="ECO:0000259" key="6">
    <source>
        <dbReference type="Pfam" id="PF08281"/>
    </source>
</evidence>
<dbReference type="PANTHER" id="PTHR43133:SF53">
    <property type="entry name" value="ECF RNA POLYMERASE SIGMA-E FACTOR"/>
    <property type="match status" value="1"/>
</dbReference>
<keyword evidence="2" id="KW-0805">Transcription regulation</keyword>
<evidence type="ECO:0000313" key="7">
    <source>
        <dbReference type="EMBL" id="TCO77886.1"/>
    </source>
</evidence>
<dbReference type="InterPro" id="IPR013249">
    <property type="entry name" value="RNA_pol_sigma70_r4_t2"/>
</dbReference>
<dbReference type="AlphaFoldDB" id="A0A4R2L2A6"/>
<dbReference type="PANTHER" id="PTHR43133">
    <property type="entry name" value="RNA POLYMERASE ECF-TYPE SIGMA FACTO"/>
    <property type="match status" value="1"/>
</dbReference>
<dbReference type="Gene3D" id="1.10.10.10">
    <property type="entry name" value="Winged helix-like DNA-binding domain superfamily/Winged helix DNA-binding domain"/>
    <property type="match status" value="1"/>
</dbReference>
<name>A0A4R2L2A6_9GAMM</name>
<dbReference type="InterPro" id="IPR036388">
    <property type="entry name" value="WH-like_DNA-bd_sf"/>
</dbReference>
<reference evidence="7 8" key="1">
    <citation type="submission" date="2019-03" db="EMBL/GenBank/DDBJ databases">
        <title>Genomic Encyclopedia of Type Strains, Phase IV (KMG-IV): sequencing the most valuable type-strain genomes for metagenomic binning, comparative biology and taxonomic classification.</title>
        <authorList>
            <person name="Goeker M."/>
        </authorList>
    </citation>
    <scope>NUCLEOTIDE SEQUENCE [LARGE SCALE GENOMIC DNA]</scope>
    <source>
        <strain evidence="7 8">DSM 23344</strain>
    </source>
</reference>
<dbReference type="Pfam" id="PF04542">
    <property type="entry name" value="Sigma70_r2"/>
    <property type="match status" value="1"/>
</dbReference>
<dbReference type="CDD" id="cd06171">
    <property type="entry name" value="Sigma70_r4"/>
    <property type="match status" value="1"/>
</dbReference>
<dbReference type="NCBIfam" id="TIGR02937">
    <property type="entry name" value="sigma70-ECF"/>
    <property type="match status" value="1"/>
</dbReference>
<evidence type="ECO:0000256" key="1">
    <source>
        <dbReference type="ARBA" id="ARBA00010641"/>
    </source>
</evidence>
<organism evidence="7 8">
    <name type="scientific">Chromatocurvus halotolerans</name>
    <dbReference type="NCBI Taxonomy" id="1132028"/>
    <lineage>
        <taxon>Bacteria</taxon>
        <taxon>Pseudomonadati</taxon>
        <taxon>Pseudomonadota</taxon>
        <taxon>Gammaproteobacteria</taxon>
        <taxon>Cellvibrionales</taxon>
        <taxon>Halieaceae</taxon>
        <taxon>Chromatocurvus</taxon>
    </lineage>
</organism>
<dbReference type="InterPro" id="IPR013325">
    <property type="entry name" value="RNA_pol_sigma_r2"/>
</dbReference>
<dbReference type="Gene3D" id="1.10.1740.10">
    <property type="match status" value="1"/>
</dbReference>
<dbReference type="GO" id="GO:0016987">
    <property type="term" value="F:sigma factor activity"/>
    <property type="evidence" value="ECO:0007669"/>
    <property type="project" value="UniProtKB-KW"/>
</dbReference>
<evidence type="ECO:0000256" key="3">
    <source>
        <dbReference type="ARBA" id="ARBA00023082"/>
    </source>
</evidence>
<evidence type="ECO:0000259" key="5">
    <source>
        <dbReference type="Pfam" id="PF04542"/>
    </source>
</evidence>
<dbReference type="GO" id="GO:0003677">
    <property type="term" value="F:DNA binding"/>
    <property type="evidence" value="ECO:0007669"/>
    <property type="project" value="InterPro"/>
</dbReference>
<gene>
    <name evidence="7" type="ORF">EV688_102346</name>
</gene>
<dbReference type="InterPro" id="IPR007627">
    <property type="entry name" value="RNA_pol_sigma70_r2"/>
</dbReference>
<feature type="domain" description="RNA polymerase sigma-70 region 2" evidence="5">
    <location>
        <begin position="29"/>
        <end position="95"/>
    </location>
</feature>
<dbReference type="SUPFAM" id="SSF88946">
    <property type="entry name" value="Sigma2 domain of RNA polymerase sigma factors"/>
    <property type="match status" value="1"/>
</dbReference>
<dbReference type="SUPFAM" id="SSF88659">
    <property type="entry name" value="Sigma3 and sigma4 domains of RNA polymerase sigma factors"/>
    <property type="match status" value="1"/>
</dbReference>
<dbReference type="EMBL" id="SLWX01000002">
    <property type="protein sequence ID" value="TCO77886.1"/>
    <property type="molecule type" value="Genomic_DNA"/>
</dbReference>
<keyword evidence="3" id="KW-0731">Sigma factor</keyword>
<sequence length="210" mass="24055">MEVREKTNFMDNATLHRLKAGDQSLFAELVRDNHRALIALAVPIVGQSEAEEVVQNAWLKAHQAIATFEGRAQLRTWLGRIVINEAKMQLRKRGRELLFSDWQSDEQSGDALADRFNRSGRWQSPPADWETDTPEDLLMREDLASCLEELLDAMPVNQRTVLELRDTTGFSFEDICNELSLSASNVRVILHRARSQLYKLVDHYEETGEC</sequence>
<proteinExistence type="inferred from homology"/>
<dbReference type="Pfam" id="PF08281">
    <property type="entry name" value="Sigma70_r4_2"/>
    <property type="match status" value="1"/>
</dbReference>
<protein>
    <submittedName>
        <fullName evidence="7">RNA polymerase sigma-70 factor (ECF subfamily)</fullName>
    </submittedName>
</protein>
<dbReference type="InterPro" id="IPR039425">
    <property type="entry name" value="RNA_pol_sigma-70-like"/>
</dbReference>
<dbReference type="Proteomes" id="UP000294980">
    <property type="component" value="Unassembled WGS sequence"/>
</dbReference>
<evidence type="ECO:0000256" key="2">
    <source>
        <dbReference type="ARBA" id="ARBA00023015"/>
    </source>
</evidence>
<evidence type="ECO:0000256" key="4">
    <source>
        <dbReference type="ARBA" id="ARBA00023163"/>
    </source>
</evidence>
<keyword evidence="8" id="KW-1185">Reference proteome</keyword>
<keyword evidence="4" id="KW-0804">Transcription</keyword>
<comment type="similarity">
    <text evidence="1">Belongs to the sigma-70 factor family. ECF subfamily.</text>
</comment>
<comment type="caution">
    <text evidence="7">The sequence shown here is derived from an EMBL/GenBank/DDBJ whole genome shotgun (WGS) entry which is preliminary data.</text>
</comment>
<dbReference type="InterPro" id="IPR014284">
    <property type="entry name" value="RNA_pol_sigma-70_dom"/>
</dbReference>
<dbReference type="RefSeq" id="WP_205686464.1">
    <property type="nucleotide sequence ID" value="NZ_QQSW01000001.1"/>
</dbReference>
<dbReference type="GO" id="GO:0006352">
    <property type="term" value="P:DNA-templated transcription initiation"/>
    <property type="evidence" value="ECO:0007669"/>
    <property type="project" value="InterPro"/>
</dbReference>
<evidence type="ECO:0000313" key="8">
    <source>
        <dbReference type="Proteomes" id="UP000294980"/>
    </source>
</evidence>
<accession>A0A4R2L2A6</accession>
<dbReference type="InterPro" id="IPR013324">
    <property type="entry name" value="RNA_pol_sigma_r3/r4-like"/>
</dbReference>